<protein>
    <submittedName>
        <fullName evidence="6">Protein-tyrosine phosphatase-like protein</fullName>
    </submittedName>
</protein>
<dbReference type="SUPFAM" id="SSF50729">
    <property type="entry name" value="PH domain-like"/>
    <property type="match status" value="1"/>
</dbReference>
<dbReference type="Pfam" id="PF06602">
    <property type="entry name" value="Myotub-related"/>
    <property type="match status" value="1"/>
</dbReference>
<dbReference type="InterPro" id="IPR030564">
    <property type="entry name" value="Myotubularin"/>
</dbReference>
<evidence type="ECO:0000256" key="2">
    <source>
        <dbReference type="PIRSR" id="PIRSR630564-1"/>
    </source>
</evidence>
<dbReference type="AlphaFoldDB" id="A0AAD6ZY87"/>
<dbReference type="Gene3D" id="2.30.29.30">
    <property type="entry name" value="Pleckstrin-homology domain (PH domain)/Phosphotyrosine-binding domain (PTB)"/>
    <property type="match status" value="1"/>
</dbReference>
<comment type="similarity">
    <text evidence="1">Belongs to the protein-tyrosine phosphatase family. Non-receptor class myotubularin subfamily.</text>
</comment>
<feature type="domain" description="Myotubularin phosphatase" evidence="5">
    <location>
        <begin position="122"/>
        <end position="578"/>
    </location>
</feature>
<evidence type="ECO:0000256" key="1">
    <source>
        <dbReference type="ARBA" id="ARBA00007471"/>
    </source>
</evidence>
<dbReference type="InterPro" id="IPR048994">
    <property type="entry name" value="PH-GRAM_MTMR6-9"/>
</dbReference>
<comment type="caution">
    <text evidence="6">The sequence shown here is derived from an EMBL/GenBank/DDBJ whole genome shotgun (WGS) entry which is preliminary data.</text>
</comment>
<accession>A0AAD6ZY87</accession>
<feature type="compositionally biased region" description="Low complexity" evidence="4">
    <location>
        <begin position="850"/>
        <end position="870"/>
    </location>
</feature>
<feature type="active site" description="Phosphocysteine intermediate" evidence="2">
    <location>
        <position position="365"/>
    </location>
</feature>
<dbReference type="Pfam" id="PF21098">
    <property type="entry name" value="PH-GRAM_MTMR6-like"/>
    <property type="match status" value="1"/>
</dbReference>
<dbReference type="PANTHER" id="PTHR10807">
    <property type="entry name" value="MYOTUBULARIN-RELATED"/>
    <property type="match status" value="1"/>
</dbReference>
<evidence type="ECO:0000256" key="3">
    <source>
        <dbReference type="PIRSR" id="PIRSR630564-2"/>
    </source>
</evidence>
<dbReference type="GO" id="GO:0046856">
    <property type="term" value="P:phosphatidylinositol dephosphorylation"/>
    <property type="evidence" value="ECO:0007669"/>
    <property type="project" value="TreeGrafter"/>
</dbReference>
<organism evidence="6 7">
    <name type="scientific">Mycena albidolilacea</name>
    <dbReference type="NCBI Taxonomy" id="1033008"/>
    <lineage>
        <taxon>Eukaryota</taxon>
        <taxon>Fungi</taxon>
        <taxon>Dikarya</taxon>
        <taxon>Basidiomycota</taxon>
        <taxon>Agaricomycotina</taxon>
        <taxon>Agaricomycetes</taxon>
        <taxon>Agaricomycetidae</taxon>
        <taxon>Agaricales</taxon>
        <taxon>Marasmiineae</taxon>
        <taxon>Mycenaceae</taxon>
        <taxon>Mycena</taxon>
    </lineage>
</organism>
<dbReference type="InterPro" id="IPR011993">
    <property type="entry name" value="PH-like_dom_sf"/>
</dbReference>
<feature type="region of interest" description="Disordered" evidence="4">
    <location>
        <begin position="850"/>
        <end position="950"/>
    </location>
</feature>
<dbReference type="GO" id="GO:0005737">
    <property type="term" value="C:cytoplasm"/>
    <property type="evidence" value="ECO:0007669"/>
    <property type="project" value="TreeGrafter"/>
</dbReference>
<dbReference type="SUPFAM" id="SSF52799">
    <property type="entry name" value="(Phosphotyrosine protein) phosphatases II"/>
    <property type="match status" value="1"/>
</dbReference>
<feature type="region of interest" description="Disordered" evidence="4">
    <location>
        <begin position="765"/>
        <end position="838"/>
    </location>
</feature>
<dbReference type="GO" id="GO:0016020">
    <property type="term" value="C:membrane"/>
    <property type="evidence" value="ECO:0007669"/>
    <property type="project" value="TreeGrafter"/>
</dbReference>
<dbReference type="InterPro" id="IPR010569">
    <property type="entry name" value="Myotubularin-like_Pase_dom"/>
</dbReference>
<feature type="compositionally biased region" description="Low complexity" evidence="4">
    <location>
        <begin position="711"/>
        <end position="721"/>
    </location>
</feature>
<dbReference type="EMBL" id="JARIHO010000023">
    <property type="protein sequence ID" value="KAJ7343210.1"/>
    <property type="molecule type" value="Genomic_DNA"/>
</dbReference>
<evidence type="ECO:0000313" key="6">
    <source>
        <dbReference type="EMBL" id="KAJ7343210.1"/>
    </source>
</evidence>
<feature type="compositionally biased region" description="Pro residues" evidence="4">
    <location>
        <begin position="613"/>
        <end position="622"/>
    </location>
</feature>
<feature type="binding site" evidence="3">
    <location>
        <begin position="365"/>
        <end position="371"/>
    </location>
    <ligand>
        <name>substrate</name>
    </ligand>
</feature>
<evidence type="ECO:0000256" key="4">
    <source>
        <dbReference type="SAM" id="MobiDB-lite"/>
    </source>
</evidence>
<feature type="compositionally biased region" description="Low complexity" evidence="4">
    <location>
        <begin position="815"/>
        <end position="832"/>
    </location>
</feature>
<feature type="compositionally biased region" description="Basic and acidic residues" evidence="4">
    <location>
        <begin position="790"/>
        <end position="799"/>
    </location>
</feature>
<dbReference type="GO" id="GO:0004438">
    <property type="term" value="F:phosphatidylinositol-3-phosphate phosphatase activity"/>
    <property type="evidence" value="ECO:0007669"/>
    <property type="project" value="TreeGrafter"/>
</dbReference>
<dbReference type="InterPro" id="IPR029021">
    <property type="entry name" value="Prot-tyrosine_phosphatase-like"/>
</dbReference>
<evidence type="ECO:0000313" key="7">
    <source>
        <dbReference type="Proteomes" id="UP001218218"/>
    </source>
</evidence>
<reference evidence="6" key="1">
    <citation type="submission" date="2023-03" db="EMBL/GenBank/DDBJ databases">
        <title>Massive genome expansion in bonnet fungi (Mycena s.s.) driven by repeated elements and novel gene families across ecological guilds.</title>
        <authorList>
            <consortium name="Lawrence Berkeley National Laboratory"/>
            <person name="Harder C.B."/>
            <person name="Miyauchi S."/>
            <person name="Viragh M."/>
            <person name="Kuo A."/>
            <person name="Thoen E."/>
            <person name="Andreopoulos B."/>
            <person name="Lu D."/>
            <person name="Skrede I."/>
            <person name="Drula E."/>
            <person name="Henrissat B."/>
            <person name="Morin E."/>
            <person name="Kohler A."/>
            <person name="Barry K."/>
            <person name="LaButti K."/>
            <person name="Morin E."/>
            <person name="Salamov A."/>
            <person name="Lipzen A."/>
            <person name="Mereny Z."/>
            <person name="Hegedus B."/>
            <person name="Baldrian P."/>
            <person name="Stursova M."/>
            <person name="Weitz H."/>
            <person name="Taylor A."/>
            <person name="Grigoriev I.V."/>
            <person name="Nagy L.G."/>
            <person name="Martin F."/>
            <person name="Kauserud H."/>
        </authorList>
    </citation>
    <scope>NUCLEOTIDE SEQUENCE</scope>
    <source>
        <strain evidence="6">CBHHK002</strain>
    </source>
</reference>
<evidence type="ECO:0000259" key="5">
    <source>
        <dbReference type="PROSITE" id="PS51339"/>
    </source>
</evidence>
<feature type="binding site" evidence="3">
    <location>
        <begin position="262"/>
        <end position="265"/>
    </location>
    <ligand>
        <name>substrate</name>
    </ligand>
</feature>
<feature type="region of interest" description="Disordered" evidence="4">
    <location>
        <begin position="542"/>
        <end position="563"/>
    </location>
</feature>
<sequence length="950" mass="102952">MDAIRVSKVENVSCTKNATTLVGTIHLTAHHLIFRYDDEAEKEMWVPYPLISLVTRLPQTLQGQCPLTFHSRTFETFSLAFGRETEAADVFDSVKELTVATSVQQLYAFYYAPSPPLPTNEGWSIYSPRDEFMRMGVGSRSKAWRFTDINKDYSFSPTYPSRLVVPTRISDTTLQYASKYRSKCRIPVLSYLHWANYGSITRSSQPMVGITQNRSVQDEKLIESIFQTHNSPESRASAGPVYGATTTNLIIDARPTINAMGNTAKGAGTENMDHYKDSKKAYLGIDSIHVMRESLAKVVDALREADVLLASINNDLPDSVPGLAVLDRQALRRSGWLRHLQAIMEGTVLITRNIHVNSSHVLIHCSDGWDRTSQLSALAQLCLDPFYRTIRGFEILVEKDWLSFGHKFMDRCGHLSSDKFFVSPTEMGGENSSGADAAKAFLASVQNRFVSQHHIKETSPVFHQFLEAVRQVQRQFPDRFEFNERFLHQLYYHLYSCQFGTFLFNSERERRVGEGGAAAAVERTVSVWDYFNSPAEMAQNVNPSYAPQLDDPGSRAPKADMGVLFPNPKDVRFWNELYGRTDEEMNGRVQPPQVLEPPEATSFDDEQGVRAPPSIPLPPSPAVTPVGLPGSANLTPTNSTPPSLSPSPANAEVDGAWSSASPNPRVPRPGPPARVDSFRPISSASAFSLRGFPSSSPSSSSTPPPLPPGAPSGSSPSTPTPKSAGMRPPDFFANTSVKSVWGKLSSNASAALSVVQEAYGGVAKDLRNTGAGGEGSDGSYSAQGKTAELSSREALRAWGDEAPIPAASGFGNPWGSGSASSTESSSTSSSSSNIFENPWGTISRQTSSLLASSPLASTSSPSSSFAATPTQQRPDPVPDFAQSLPADPTVALPRQRSLPLESGLSGMTLSSVAAPPRTQEYVRDPPEPPTVVASKPAAANDIDPLGVGFS</sequence>
<dbReference type="PROSITE" id="PS00383">
    <property type="entry name" value="TYR_PHOSPHATASE_1"/>
    <property type="match status" value="1"/>
</dbReference>
<feature type="compositionally biased region" description="Low complexity" evidence="4">
    <location>
        <begin position="623"/>
        <end position="651"/>
    </location>
</feature>
<name>A0AAD6ZY87_9AGAR</name>
<keyword evidence="7" id="KW-1185">Reference proteome</keyword>
<dbReference type="InterPro" id="IPR016130">
    <property type="entry name" value="Tyr_Pase_AS"/>
</dbReference>
<dbReference type="Proteomes" id="UP001218218">
    <property type="component" value="Unassembled WGS sequence"/>
</dbReference>
<gene>
    <name evidence="6" type="ORF">DFH08DRAFT_220670</name>
</gene>
<dbReference type="PROSITE" id="PS51339">
    <property type="entry name" value="PPASE_MYOTUBULARIN"/>
    <property type="match status" value="1"/>
</dbReference>
<feature type="region of interest" description="Disordered" evidence="4">
    <location>
        <begin position="583"/>
        <end position="732"/>
    </location>
</feature>
<dbReference type="PANTHER" id="PTHR10807:SF128">
    <property type="entry name" value="PHOSPHATIDYLINOSITOL-3,5-BISPHOSPHATE 3-PHOSPHATASE"/>
    <property type="match status" value="1"/>
</dbReference>
<proteinExistence type="inferred from homology"/>